<evidence type="ECO:0000313" key="3">
    <source>
        <dbReference type="EMBL" id="MEZ3181891.1"/>
    </source>
</evidence>
<organism evidence="3 4">
    <name type="scientific">Streptomyces pimonensis</name>
    <dbReference type="NCBI Taxonomy" id="2860288"/>
    <lineage>
        <taxon>Bacteria</taxon>
        <taxon>Bacillati</taxon>
        <taxon>Actinomycetota</taxon>
        <taxon>Actinomycetes</taxon>
        <taxon>Kitasatosporales</taxon>
        <taxon>Streptomycetaceae</taxon>
        <taxon>Streptomyces</taxon>
    </lineage>
</organism>
<evidence type="ECO:0008006" key="5">
    <source>
        <dbReference type="Google" id="ProtNLM"/>
    </source>
</evidence>
<reference evidence="3 4" key="1">
    <citation type="journal article" date="2021" name="Res Sq">
        <title>Streptomyces Pimoensis sp. nov., Isolated From the Taklimakan Desert in Xinjiang, China.</title>
        <authorList>
            <person name="Zhang P."/>
            <person name="Luo X."/>
            <person name="Luo X."/>
            <person name="Liu Z."/>
            <person name="Xia Z."/>
            <person name="Wan C."/>
            <person name="zhang L."/>
        </authorList>
    </citation>
    <scope>NUCLEOTIDE SEQUENCE [LARGE SCALE GENOMIC DNA]</scope>
    <source>
        <strain evidence="3 4">TRM75549</strain>
    </source>
</reference>
<dbReference type="PROSITE" id="PS51257">
    <property type="entry name" value="PROKAR_LIPOPROTEIN"/>
    <property type="match status" value="1"/>
</dbReference>
<keyword evidence="2" id="KW-0732">Signal</keyword>
<dbReference type="Proteomes" id="UP001567537">
    <property type="component" value="Unassembled WGS sequence"/>
</dbReference>
<evidence type="ECO:0000313" key="4">
    <source>
        <dbReference type="Proteomes" id="UP001567537"/>
    </source>
</evidence>
<dbReference type="EMBL" id="JAHWZY010000032">
    <property type="protein sequence ID" value="MEZ3181891.1"/>
    <property type="molecule type" value="Genomic_DNA"/>
</dbReference>
<name>A0ABV4J4Q0_9ACTN</name>
<dbReference type="RefSeq" id="WP_371241970.1">
    <property type="nucleotide sequence ID" value="NZ_JAHWZY010000032.1"/>
</dbReference>
<feature type="signal peptide" evidence="2">
    <location>
        <begin position="1"/>
        <end position="28"/>
    </location>
</feature>
<sequence length="64" mass="6391">MSAPLRRGPRTVLTSTGLVAALVLTATACGGSGKDEADDKPDATVSRAAGNAGEVRIPRPACGR</sequence>
<feature type="compositionally biased region" description="Basic and acidic residues" evidence="1">
    <location>
        <begin position="33"/>
        <end position="42"/>
    </location>
</feature>
<gene>
    <name evidence="3" type="ORF">KYY02_25430</name>
</gene>
<evidence type="ECO:0000256" key="1">
    <source>
        <dbReference type="SAM" id="MobiDB-lite"/>
    </source>
</evidence>
<keyword evidence="4" id="KW-1185">Reference proteome</keyword>
<evidence type="ECO:0000256" key="2">
    <source>
        <dbReference type="SAM" id="SignalP"/>
    </source>
</evidence>
<proteinExistence type="predicted"/>
<protein>
    <recommendedName>
        <fullName evidence="5">Lipoprotein</fullName>
    </recommendedName>
</protein>
<comment type="caution">
    <text evidence="3">The sequence shown here is derived from an EMBL/GenBank/DDBJ whole genome shotgun (WGS) entry which is preliminary data.</text>
</comment>
<feature type="region of interest" description="Disordered" evidence="1">
    <location>
        <begin position="30"/>
        <end position="64"/>
    </location>
</feature>
<feature type="chain" id="PRO_5045651045" description="Lipoprotein" evidence="2">
    <location>
        <begin position="29"/>
        <end position="64"/>
    </location>
</feature>
<accession>A0ABV4J4Q0</accession>